<keyword evidence="12 19" id="KW-0547">Nucleotide-binding</keyword>
<organism evidence="20 21">
    <name type="scientific">Amycolatopsis cihanbeyliensis</name>
    <dbReference type="NCBI Taxonomy" id="1128664"/>
    <lineage>
        <taxon>Bacteria</taxon>
        <taxon>Bacillati</taxon>
        <taxon>Actinomycetota</taxon>
        <taxon>Actinomycetes</taxon>
        <taxon>Pseudonocardiales</taxon>
        <taxon>Pseudonocardiaceae</taxon>
        <taxon>Amycolatopsis</taxon>
    </lineage>
</organism>
<dbReference type="EC" id="2.7.1.156" evidence="8"/>
<comment type="pathway">
    <text evidence="5">Cofactor biosynthesis; adenosylcobalamin biosynthesis; adenosylcobalamin from cob(II)yrinate a,c-diamide: step 6/7.</text>
</comment>
<accession>A0A542CUV9</accession>
<dbReference type="InterPro" id="IPR027417">
    <property type="entry name" value="P-loop_NTPase"/>
</dbReference>
<dbReference type="Proteomes" id="UP000320876">
    <property type="component" value="Unassembled WGS sequence"/>
</dbReference>
<gene>
    <name evidence="20" type="ORF">FB471_6772</name>
</gene>
<evidence type="ECO:0000256" key="2">
    <source>
        <dbReference type="ARBA" id="ARBA00000711"/>
    </source>
</evidence>
<comment type="similarity">
    <text evidence="7">Belongs to the CobU/CobP family.</text>
</comment>
<comment type="catalytic activity">
    <reaction evidence="1">
        <text>adenosylcob(III)inamide + ATP = adenosylcob(III)inamide phosphate + ADP + H(+)</text>
        <dbReference type="Rhea" id="RHEA:15769"/>
        <dbReference type="ChEBI" id="CHEBI:2480"/>
        <dbReference type="ChEBI" id="CHEBI:15378"/>
        <dbReference type="ChEBI" id="CHEBI:30616"/>
        <dbReference type="ChEBI" id="CHEBI:58502"/>
        <dbReference type="ChEBI" id="CHEBI:456216"/>
        <dbReference type="EC" id="2.7.1.156"/>
    </reaction>
</comment>
<dbReference type="GO" id="GO:0008820">
    <property type="term" value="F:cobinamide phosphate guanylyltransferase activity"/>
    <property type="evidence" value="ECO:0007669"/>
    <property type="project" value="UniProtKB-EC"/>
</dbReference>
<evidence type="ECO:0000313" key="21">
    <source>
        <dbReference type="Proteomes" id="UP000320876"/>
    </source>
</evidence>
<proteinExistence type="inferred from homology"/>
<comment type="catalytic activity">
    <reaction evidence="2">
        <text>adenosylcob(III)inamide phosphate + GTP + H(+) = adenosylcob(III)inamide-GDP + diphosphate</text>
        <dbReference type="Rhea" id="RHEA:22712"/>
        <dbReference type="ChEBI" id="CHEBI:15378"/>
        <dbReference type="ChEBI" id="CHEBI:33019"/>
        <dbReference type="ChEBI" id="CHEBI:37565"/>
        <dbReference type="ChEBI" id="CHEBI:58502"/>
        <dbReference type="ChEBI" id="CHEBI:60487"/>
        <dbReference type="EC" id="2.7.7.62"/>
    </reaction>
</comment>
<evidence type="ECO:0000256" key="10">
    <source>
        <dbReference type="ARBA" id="ARBA00022573"/>
    </source>
</evidence>
<feature type="binding site" evidence="19">
    <location>
        <begin position="65"/>
        <end position="67"/>
    </location>
    <ligand>
        <name>GTP</name>
        <dbReference type="ChEBI" id="CHEBI:37565"/>
    </ligand>
</feature>
<keyword evidence="13 20" id="KW-0418">Kinase</keyword>
<dbReference type="CDD" id="cd00544">
    <property type="entry name" value="CobU"/>
    <property type="match status" value="1"/>
</dbReference>
<evidence type="ECO:0000256" key="13">
    <source>
        <dbReference type="ARBA" id="ARBA00022777"/>
    </source>
</evidence>
<feature type="binding site" evidence="19">
    <location>
        <position position="114"/>
    </location>
    <ligand>
        <name>GTP</name>
        <dbReference type="ChEBI" id="CHEBI:37565"/>
    </ligand>
</feature>
<comment type="pathway">
    <text evidence="6">Cofactor biosynthesis; adenosylcobalamin biosynthesis; adenosylcobalamin from cob(II)yrinate a,c-diamide: step 5/7.</text>
</comment>
<keyword evidence="10" id="KW-0169">Cobalamin biosynthesis</keyword>
<evidence type="ECO:0000256" key="12">
    <source>
        <dbReference type="ARBA" id="ARBA00022741"/>
    </source>
</evidence>
<keyword evidence="15 19" id="KW-0342">GTP-binding</keyword>
<dbReference type="PANTHER" id="PTHR34848">
    <property type="match status" value="1"/>
</dbReference>
<evidence type="ECO:0000256" key="11">
    <source>
        <dbReference type="ARBA" id="ARBA00022679"/>
    </source>
</evidence>
<evidence type="ECO:0000256" key="18">
    <source>
        <dbReference type="PIRSR" id="PIRSR006135-1"/>
    </source>
</evidence>
<reference evidence="20 21" key="1">
    <citation type="submission" date="2019-06" db="EMBL/GenBank/DDBJ databases">
        <title>Sequencing the genomes of 1000 actinobacteria strains.</title>
        <authorList>
            <person name="Klenk H.-P."/>
        </authorList>
    </citation>
    <scope>NUCLEOTIDE SEQUENCE [LARGE SCALE GENOMIC DNA]</scope>
    <source>
        <strain evidence="20 21">DSM 45679</strain>
    </source>
</reference>
<comment type="function">
    <text evidence="4">Catalyzes ATP-dependent phosphorylation of adenosylcobinamide and addition of GMP to adenosylcobinamide phosphate.</text>
</comment>
<feature type="binding site" evidence="19">
    <location>
        <position position="96"/>
    </location>
    <ligand>
        <name>GTP</name>
        <dbReference type="ChEBI" id="CHEBI:37565"/>
    </ligand>
</feature>
<evidence type="ECO:0000313" key="20">
    <source>
        <dbReference type="EMBL" id="TQI94603.1"/>
    </source>
</evidence>
<evidence type="ECO:0000256" key="17">
    <source>
        <dbReference type="ARBA" id="ARBA00030571"/>
    </source>
</evidence>
<evidence type="ECO:0000256" key="5">
    <source>
        <dbReference type="ARBA" id="ARBA00004692"/>
    </source>
</evidence>
<evidence type="ECO:0000256" key="3">
    <source>
        <dbReference type="ARBA" id="ARBA00001522"/>
    </source>
</evidence>
<dbReference type="GO" id="GO:0043752">
    <property type="term" value="F:adenosylcobinamide kinase activity"/>
    <property type="evidence" value="ECO:0007669"/>
    <property type="project" value="UniProtKB-EC"/>
</dbReference>
<evidence type="ECO:0000256" key="9">
    <source>
        <dbReference type="ARBA" id="ARBA00012523"/>
    </source>
</evidence>
<feature type="binding site" evidence="19">
    <location>
        <begin position="41"/>
        <end position="48"/>
    </location>
    <ligand>
        <name>GTP</name>
        <dbReference type="ChEBI" id="CHEBI:37565"/>
    </ligand>
</feature>
<comment type="catalytic activity">
    <reaction evidence="3">
        <text>adenosylcob(III)inamide + GTP = adenosylcob(III)inamide phosphate + GDP + H(+)</text>
        <dbReference type="Rhea" id="RHEA:15765"/>
        <dbReference type="ChEBI" id="CHEBI:2480"/>
        <dbReference type="ChEBI" id="CHEBI:15378"/>
        <dbReference type="ChEBI" id="CHEBI:37565"/>
        <dbReference type="ChEBI" id="CHEBI:58189"/>
        <dbReference type="ChEBI" id="CHEBI:58502"/>
        <dbReference type="EC" id="2.7.1.156"/>
    </reaction>
</comment>
<dbReference type="Gene3D" id="3.40.50.300">
    <property type="entry name" value="P-loop containing nucleotide triphosphate hydrolases"/>
    <property type="match status" value="1"/>
</dbReference>
<dbReference type="InterPro" id="IPR003203">
    <property type="entry name" value="CobU/CobP"/>
</dbReference>
<dbReference type="SUPFAM" id="SSF52540">
    <property type="entry name" value="P-loop containing nucleoside triphosphate hydrolases"/>
    <property type="match status" value="1"/>
</dbReference>
<dbReference type="PANTHER" id="PTHR34848:SF1">
    <property type="entry name" value="BIFUNCTIONAL ADENOSYLCOBALAMIN BIOSYNTHESIS PROTEIN COBU"/>
    <property type="match status" value="1"/>
</dbReference>
<dbReference type="GO" id="GO:0005525">
    <property type="term" value="F:GTP binding"/>
    <property type="evidence" value="ECO:0007669"/>
    <property type="project" value="UniProtKB-KW"/>
</dbReference>
<keyword evidence="11 20" id="KW-0808">Transferase</keyword>
<dbReference type="EMBL" id="VFML01000002">
    <property type="protein sequence ID" value="TQI94603.1"/>
    <property type="molecule type" value="Genomic_DNA"/>
</dbReference>
<evidence type="ECO:0000256" key="14">
    <source>
        <dbReference type="ARBA" id="ARBA00022840"/>
    </source>
</evidence>
<dbReference type="GO" id="GO:0005524">
    <property type="term" value="F:ATP binding"/>
    <property type="evidence" value="ECO:0007669"/>
    <property type="project" value="UniProtKB-KW"/>
</dbReference>
<evidence type="ECO:0000256" key="7">
    <source>
        <dbReference type="ARBA" id="ARBA00007490"/>
    </source>
</evidence>
<dbReference type="UniPathway" id="UPA00148">
    <property type="reaction ID" value="UER00236"/>
</dbReference>
<evidence type="ECO:0000256" key="15">
    <source>
        <dbReference type="ARBA" id="ARBA00023134"/>
    </source>
</evidence>
<name>A0A542CUV9_AMYCI</name>
<protein>
    <recommendedName>
        <fullName evidence="16">Adenosylcobinamide kinase</fullName>
        <ecNumber evidence="8">2.7.1.156</ecNumber>
        <ecNumber evidence="9">2.7.7.62</ecNumber>
    </recommendedName>
    <alternativeName>
        <fullName evidence="17">Adenosylcobinamide-phosphate guanylyltransferase</fullName>
    </alternativeName>
</protein>
<keyword evidence="14" id="KW-0067">ATP-binding</keyword>
<feature type="binding site" evidence="19">
    <location>
        <begin position="85"/>
        <end position="88"/>
    </location>
    <ligand>
        <name>GTP</name>
        <dbReference type="ChEBI" id="CHEBI:37565"/>
    </ligand>
</feature>
<evidence type="ECO:0000256" key="6">
    <source>
        <dbReference type="ARBA" id="ARBA00005159"/>
    </source>
</evidence>
<comment type="caution">
    <text evidence="20">The sequence shown here is derived from an EMBL/GenBank/DDBJ whole genome shotgun (WGS) entry which is preliminary data.</text>
</comment>
<sequence>MTTQPTRRLAALVAARLEAGVRALRRYTGHPGDDGRVLILGGVRSGKSRHAERLCARHAEVTYVAAGLPPSEDDPEWAARVAAHRERRPAHWRTVETTDLAGVLRTASDPLLIDCLGTWLSRVLDEVGAWRQTEGWQERIDERLTDFVDAWRSARVPVIAVSNEVGMGIVPPTVSGRVFRDVLGSLNSQVARHSDAVQLIVAGRILRLQERGLP</sequence>
<evidence type="ECO:0000256" key="16">
    <source>
        <dbReference type="ARBA" id="ARBA00029570"/>
    </source>
</evidence>
<dbReference type="Pfam" id="PF02283">
    <property type="entry name" value="CobU"/>
    <property type="match status" value="1"/>
</dbReference>
<keyword evidence="20" id="KW-0548">Nucleotidyltransferase</keyword>
<evidence type="ECO:0000256" key="8">
    <source>
        <dbReference type="ARBA" id="ARBA00012016"/>
    </source>
</evidence>
<feature type="active site" description="GMP-histidine intermediate" evidence="18">
    <location>
        <position position="84"/>
    </location>
</feature>
<evidence type="ECO:0000256" key="19">
    <source>
        <dbReference type="PIRSR" id="PIRSR006135-2"/>
    </source>
</evidence>
<dbReference type="NCBIfam" id="NF004469">
    <property type="entry name" value="PRK05800.1"/>
    <property type="match status" value="1"/>
</dbReference>
<dbReference type="PIRSF" id="PIRSF006135">
    <property type="entry name" value="CobU"/>
    <property type="match status" value="1"/>
</dbReference>
<dbReference type="AlphaFoldDB" id="A0A542CUV9"/>
<dbReference type="EC" id="2.7.7.62" evidence="9"/>
<dbReference type="RefSeq" id="WP_170221082.1">
    <property type="nucleotide sequence ID" value="NZ_VFML01000002.1"/>
</dbReference>
<evidence type="ECO:0000256" key="1">
    <source>
        <dbReference type="ARBA" id="ARBA00000312"/>
    </source>
</evidence>
<dbReference type="GO" id="GO:0009236">
    <property type="term" value="P:cobalamin biosynthetic process"/>
    <property type="evidence" value="ECO:0007669"/>
    <property type="project" value="UniProtKB-UniPathway"/>
</dbReference>
<evidence type="ECO:0000256" key="4">
    <source>
        <dbReference type="ARBA" id="ARBA00003889"/>
    </source>
</evidence>
<keyword evidence="21" id="KW-1185">Reference proteome</keyword>